<evidence type="ECO:0000259" key="11">
    <source>
        <dbReference type="PROSITE" id="PS51044"/>
    </source>
</evidence>
<dbReference type="PANTHER" id="PTHR10782">
    <property type="entry name" value="ZINC FINGER MIZ DOMAIN-CONTAINING PROTEIN"/>
    <property type="match status" value="1"/>
</dbReference>
<gene>
    <name evidence="12" type="ORF">SASPL_133420</name>
</gene>
<evidence type="ECO:0000256" key="3">
    <source>
        <dbReference type="ARBA" id="ARBA00022723"/>
    </source>
</evidence>
<dbReference type="Gene3D" id="3.20.20.70">
    <property type="entry name" value="Aldolase class I"/>
    <property type="match status" value="1"/>
</dbReference>
<dbReference type="GO" id="GO:0008270">
    <property type="term" value="F:zinc ion binding"/>
    <property type="evidence" value="ECO:0007669"/>
    <property type="project" value="UniProtKB-KW"/>
</dbReference>
<feature type="compositionally biased region" description="Basic and acidic residues" evidence="9">
    <location>
        <begin position="469"/>
        <end position="485"/>
    </location>
</feature>
<dbReference type="GO" id="GO:0004807">
    <property type="term" value="F:triose-phosphate isomerase activity"/>
    <property type="evidence" value="ECO:0007669"/>
    <property type="project" value="InterPro"/>
</dbReference>
<evidence type="ECO:0000313" key="12">
    <source>
        <dbReference type="EMBL" id="KAG6405826.1"/>
    </source>
</evidence>
<evidence type="ECO:0000256" key="1">
    <source>
        <dbReference type="ARBA" id="ARBA00007422"/>
    </source>
</evidence>
<dbReference type="EMBL" id="PNBA02000012">
    <property type="protein sequence ID" value="KAG6405826.1"/>
    <property type="molecule type" value="Genomic_DNA"/>
</dbReference>
<keyword evidence="6" id="KW-0413">Isomerase</keyword>
<keyword evidence="4 8" id="KW-0863">Zinc-finger</keyword>
<dbReference type="Gene3D" id="3.30.40.10">
    <property type="entry name" value="Zinc/RING finger domain, C3HC4 (zinc finger)"/>
    <property type="match status" value="1"/>
</dbReference>
<dbReference type="Pfam" id="PF00121">
    <property type="entry name" value="TIM"/>
    <property type="match status" value="1"/>
</dbReference>
<keyword evidence="10" id="KW-1133">Transmembrane helix</keyword>
<dbReference type="InterPro" id="IPR013083">
    <property type="entry name" value="Znf_RING/FYVE/PHD"/>
</dbReference>
<keyword evidence="13" id="KW-1185">Reference proteome</keyword>
<evidence type="ECO:0000256" key="8">
    <source>
        <dbReference type="PROSITE-ProRule" id="PRU00452"/>
    </source>
</evidence>
<dbReference type="InterPro" id="IPR004181">
    <property type="entry name" value="Znf_MIZ"/>
</dbReference>
<dbReference type="InterPro" id="IPR035990">
    <property type="entry name" value="TIM_sf"/>
</dbReference>
<feature type="compositionally biased region" description="Polar residues" evidence="9">
    <location>
        <begin position="842"/>
        <end position="851"/>
    </location>
</feature>
<dbReference type="Pfam" id="PF02891">
    <property type="entry name" value="zf-MIZ"/>
    <property type="match status" value="1"/>
</dbReference>
<keyword evidence="10" id="KW-0472">Membrane</keyword>
<evidence type="ECO:0000256" key="4">
    <source>
        <dbReference type="ARBA" id="ARBA00022771"/>
    </source>
</evidence>
<protein>
    <recommendedName>
        <fullName evidence="11">SP-RING-type domain-containing protein</fullName>
    </recommendedName>
</protein>
<keyword evidence="10" id="KW-0812">Transmembrane</keyword>
<comment type="similarity">
    <text evidence="1">Belongs to the triosephosphate isomerase family.</text>
</comment>
<comment type="caution">
    <text evidence="12">The sequence shown here is derived from an EMBL/GenBank/DDBJ whole genome shotgun (WGS) entry which is preliminary data.</text>
</comment>
<comment type="pathway">
    <text evidence="7">Carbohydrate biosynthesis.</text>
</comment>
<dbReference type="PANTHER" id="PTHR10782:SF4">
    <property type="entry name" value="TONALLI, ISOFORM E"/>
    <property type="match status" value="1"/>
</dbReference>
<evidence type="ECO:0000256" key="10">
    <source>
        <dbReference type="SAM" id="Phobius"/>
    </source>
</evidence>
<evidence type="ECO:0000256" key="2">
    <source>
        <dbReference type="ARBA" id="ARBA00011738"/>
    </source>
</evidence>
<dbReference type="Proteomes" id="UP000298416">
    <property type="component" value="Unassembled WGS sequence"/>
</dbReference>
<keyword evidence="5" id="KW-0862">Zinc</keyword>
<dbReference type="GO" id="GO:0000785">
    <property type="term" value="C:chromatin"/>
    <property type="evidence" value="ECO:0007669"/>
    <property type="project" value="TreeGrafter"/>
</dbReference>
<organism evidence="12">
    <name type="scientific">Salvia splendens</name>
    <name type="common">Scarlet sage</name>
    <dbReference type="NCBI Taxonomy" id="180675"/>
    <lineage>
        <taxon>Eukaryota</taxon>
        <taxon>Viridiplantae</taxon>
        <taxon>Streptophyta</taxon>
        <taxon>Embryophyta</taxon>
        <taxon>Tracheophyta</taxon>
        <taxon>Spermatophyta</taxon>
        <taxon>Magnoliopsida</taxon>
        <taxon>eudicotyledons</taxon>
        <taxon>Gunneridae</taxon>
        <taxon>Pentapetalae</taxon>
        <taxon>asterids</taxon>
        <taxon>lamiids</taxon>
        <taxon>Lamiales</taxon>
        <taxon>Lamiaceae</taxon>
        <taxon>Nepetoideae</taxon>
        <taxon>Mentheae</taxon>
        <taxon>Salviinae</taxon>
        <taxon>Salvia</taxon>
        <taxon>Salvia subgen. Calosphace</taxon>
        <taxon>core Calosphace</taxon>
    </lineage>
</organism>
<feature type="domain" description="SP-RING-type" evidence="11">
    <location>
        <begin position="339"/>
        <end position="420"/>
    </location>
</feature>
<dbReference type="InterPro" id="IPR000652">
    <property type="entry name" value="Triosephosphate_isomerase"/>
</dbReference>
<evidence type="ECO:0000256" key="6">
    <source>
        <dbReference type="ARBA" id="ARBA00023235"/>
    </source>
</evidence>
<dbReference type="GO" id="GO:0061665">
    <property type="term" value="F:SUMO ligase activity"/>
    <property type="evidence" value="ECO:0007669"/>
    <property type="project" value="TreeGrafter"/>
</dbReference>
<dbReference type="SUPFAM" id="SSF51351">
    <property type="entry name" value="Triosephosphate isomerase (TIM)"/>
    <property type="match status" value="1"/>
</dbReference>
<evidence type="ECO:0000256" key="5">
    <source>
        <dbReference type="ARBA" id="ARBA00022833"/>
    </source>
</evidence>
<dbReference type="AlphaFoldDB" id="A0A8X8X5I6"/>
<accession>A0A8X8X5I6</accession>
<dbReference type="CDD" id="cd16650">
    <property type="entry name" value="SP-RING_PIAS-like"/>
    <property type="match status" value="1"/>
</dbReference>
<feature type="region of interest" description="Disordered" evidence="9">
    <location>
        <begin position="667"/>
        <end position="696"/>
    </location>
</feature>
<feature type="region of interest" description="Disordered" evidence="9">
    <location>
        <begin position="835"/>
        <end position="856"/>
    </location>
</feature>
<feature type="region of interest" description="Disordered" evidence="9">
    <location>
        <begin position="462"/>
        <end position="539"/>
    </location>
</feature>
<feature type="compositionally biased region" description="Polar residues" evidence="9">
    <location>
        <begin position="516"/>
        <end position="526"/>
    </location>
</feature>
<proteinExistence type="inferred from homology"/>
<evidence type="ECO:0000256" key="9">
    <source>
        <dbReference type="SAM" id="MobiDB-lite"/>
    </source>
</evidence>
<sequence>MTGITAAPATRLYTNDGLTGGGTGLTPWEINNFRISAAIDRLLIHLYNNSRNDNEFDNLCLSLSRHSSFVSQMKNDASTQAAIMVLMISVKSACQNGWFPDQDSEELHNLARKVASNFCSISDFSTDPNPSHPVISTVMSRFYPRLRMGHIFAFLEVKPGFEAYASDFQISKKKYAPGDSIVSLQTITRVINLLEQLPYMVAVKFATAAGLLCFTVLIVALGNTRLSFDPFHNVSISERLLVVQTDNIETSSCLVTPAKVNFLLSGKGVERRTNLFVDMGPQVPTVVTPLLNYGSNLLQAVGEFNGNYIIIVAFMSEVPNPGSNTLQDSEQHAPATVDADSEVIEGSSRISLNCPISFTRIKIPVKGLSCKHIQCFDFDNYVDINSRRPSWRCPHCNQHVCFSDIRIDQKMVKATFKEIDRHILYICHMFLMCDFNFDFQILKEVRPNISDIIVSSDGSWNAAMEGEEMTEKPEDKTLNTERDETLQPEELLDLTQTDDPMDISDASGTEDRRHSSVANAQTTSINPHLAITNDANQSSNHTERDFWAGIYMSTFGLGTLDVRPNAQTTGPSASTSNLTEVGAFHHNAVATTSTPQTGTPLPQYQQYQLGNSPVISDYGMPSAVPSHITRTASVVQALPANTSAPTLQPSTSAYAASSSCTTNSLSEASQASPAASNLTSNHASPLQAPPGSYSATLPQHLSIQQNRAQSPRHVHPNQVPNMCRVSNENQSFSRQTNFRIPRATSQSSGTAKSSMQPSINVMRPQMHTGVASTQQLNLHRTGVASSSTQQAQLIATANRAVQMSIGGSRAVPSYAWNTGAHIMPTLAADPRVTNRDTPMPQPDTTAQTSVDPNWRPPGRMRGALSGQAYADALYRLITHPNQQAQTSRPISNPMALPNIVQPVMPNFMARGNVQVVRAPNSASAAPVGSLKSMNDFILDEVVVNCPLNFNMVMIEDTKANDGGDQPMDAAYQSMKYEEDAPNISVEEKSKSAITRQKEKLYVEEEKLQDKCNSEVMLFNSKSYTGDEMLMLMTWIKSNMNGNVVASIQIIYGGSANDGNYTELASQPNLDGFLVVAKFLKSMNEFILDEVVVNCPLNFNMVMIEDNKANDDGDQPMDAAYQSMKYEEDAPNISVEEKSKFATARQKEKLYVEEEKL</sequence>
<dbReference type="PROSITE" id="PS51044">
    <property type="entry name" value="ZF_SP_RING"/>
    <property type="match status" value="1"/>
</dbReference>
<evidence type="ECO:0000256" key="7">
    <source>
        <dbReference type="ARBA" id="ARBA00024331"/>
    </source>
</evidence>
<evidence type="ECO:0000313" key="13">
    <source>
        <dbReference type="Proteomes" id="UP000298416"/>
    </source>
</evidence>
<feature type="transmembrane region" description="Helical" evidence="10">
    <location>
        <begin position="199"/>
        <end position="221"/>
    </location>
</feature>
<feature type="compositionally biased region" description="Polar residues" evidence="9">
    <location>
        <begin position="667"/>
        <end position="684"/>
    </location>
</feature>
<keyword evidence="3" id="KW-0479">Metal-binding</keyword>
<dbReference type="GO" id="GO:0016925">
    <property type="term" value="P:protein sumoylation"/>
    <property type="evidence" value="ECO:0007669"/>
    <property type="project" value="UniProtKB-ARBA"/>
</dbReference>
<reference evidence="12" key="2">
    <citation type="submission" date="2020-08" db="EMBL/GenBank/DDBJ databases">
        <title>Plant Genome Project.</title>
        <authorList>
            <person name="Zhang R.-G."/>
        </authorList>
    </citation>
    <scope>NUCLEOTIDE SEQUENCE</scope>
    <source>
        <strain evidence="12">Huo1</strain>
        <tissue evidence="12">Leaf</tissue>
    </source>
</reference>
<comment type="subunit">
    <text evidence="2">Homodimer.</text>
</comment>
<reference evidence="12" key="1">
    <citation type="submission" date="2018-01" db="EMBL/GenBank/DDBJ databases">
        <authorList>
            <person name="Mao J.F."/>
        </authorList>
    </citation>
    <scope>NUCLEOTIDE SEQUENCE</scope>
    <source>
        <strain evidence="12">Huo1</strain>
        <tissue evidence="12">Leaf</tissue>
    </source>
</reference>
<name>A0A8X8X5I6_SALSN</name>
<dbReference type="InterPro" id="IPR013785">
    <property type="entry name" value="Aldolase_TIM"/>
</dbReference>